<feature type="region of interest" description="Disordered" evidence="2">
    <location>
        <begin position="623"/>
        <end position="669"/>
    </location>
</feature>
<feature type="compositionally biased region" description="Basic and acidic residues" evidence="2">
    <location>
        <begin position="729"/>
        <end position="741"/>
    </location>
</feature>
<gene>
    <name evidence="4" type="ORF">CHS0354_037384</name>
</gene>
<feature type="compositionally biased region" description="Basic and acidic residues" evidence="2">
    <location>
        <begin position="392"/>
        <end position="429"/>
    </location>
</feature>
<feature type="compositionally biased region" description="Basic and acidic residues" evidence="2">
    <location>
        <begin position="300"/>
        <end position="309"/>
    </location>
</feature>
<proteinExistence type="inferred from homology"/>
<feature type="domain" description="Rho-GAP" evidence="3">
    <location>
        <begin position="54"/>
        <end position="244"/>
    </location>
</feature>
<sequence length="1025" mass="117383">MKVPDSHHHREMTTMADITNITRGVNSNASMDKVKRLWSPGSKKKINANKTFGVPLEELVRRAPLGYKVPFIVKRICSYIEANGLELEGIFRVNGNSRIVDKLHQNFDQHGDANLDEDGDVMAVAGVLKLFLRELPDSVIPEHMTKPFVDLQETYRNDTAECLKKLKTILTELPEEHYNLLKFMTNFLAVVSCNQIVNKMSPMALAIVFGPNIFRCGQGMLGLRDQGTTNQIVHKFIDQYNVLFKEENEESPQEYWERKKHKIAPPRPPPPKFQIEAVARTVPSPRKSKVMPNYESSNYQDHDDVDHSESSVSSRGRNSNSHHSPQFSDDEIAGRASPFVLDSDSGFSVIESPVPSARTSEVVEKIIAQTVIEKLFGDDSFLLGASLDATLREDPLPDTTPRQRENHINSDSSDHEVLPVKERMRKFESLQKPTTTSRSKGQKPRPNPKPASLQGIITQGAVFQNDQEKSKQEDVTSDARTTEGIRESGSNEGSEFEKVRRNSDTLSSYKRPLGPPNRRSPSRKFRLSVGEDEEREDEQDKPEAESITPLPLNGFQGQKKHDNNIEEDINHNQSKTRIAFLDVHRISDTEQPTSSPEKSPTNSRKPFIPLLDLSTLHQHVESHDAIPARKGQSMSYQRMTEQEDGDEKEIMSPRSSKLKKSGHSSLDDEVTAKMKSLSRKIQGLKRKIKYFEEEFEKQHGYKPSQAEKSARPEVKKYITELTKARKEIKKVKEEAEMDSRSRHGSGASSTGERTDPPDLPPTMEHTLEIILKRLKEKRNEAQRPEDIELMTREHVQEEKLAVQKALLHFEGIHGRPKTKEEKSLMRPLYDRYRTIKRLIARQPLSPHAQELHTVPEEPEHGVENAESHKTRDPIHVHVPRAEMEDDSDERYGGTVDFTVTRDFNILHDSDKLTKFERRHGHSPKVKKKLVLDEMEENNENRNSIESNLHELTPSQLHDELIKSRNQKKKLRKVLREFEEDFFAQNGRKVQREDRLPMQAEYNEYKQVKAKLKLLDALLSKHHSAF</sequence>
<feature type="compositionally biased region" description="Basic and acidic residues" evidence="2">
    <location>
        <begin position="559"/>
        <end position="570"/>
    </location>
</feature>
<dbReference type="PANTHER" id="PTHR15904:SF17">
    <property type="entry name" value="RHO-GAP DOMAIN-CONTAINING PROTEIN"/>
    <property type="match status" value="1"/>
</dbReference>
<dbReference type="PROSITE" id="PS50238">
    <property type="entry name" value="RHOGAP"/>
    <property type="match status" value="1"/>
</dbReference>
<feature type="compositionally biased region" description="Polar residues" evidence="2">
    <location>
        <begin position="455"/>
        <end position="465"/>
    </location>
</feature>
<accession>A0AAE0RR44</accession>
<dbReference type="InterPro" id="IPR008936">
    <property type="entry name" value="Rho_GTPase_activation_prot"/>
</dbReference>
<dbReference type="SMART" id="SM00324">
    <property type="entry name" value="RhoGAP"/>
    <property type="match status" value="1"/>
</dbReference>
<feature type="region of interest" description="Disordered" evidence="2">
    <location>
        <begin position="729"/>
        <end position="762"/>
    </location>
</feature>
<organism evidence="4 5">
    <name type="scientific">Potamilus streckersoni</name>
    <dbReference type="NCBI Taxonomy" id="2493646"/>
    <lineage>
        <taxon>Eukaryota</taxon>
        <taxon>Metazoa</taxon>
        <taxon>Spiralia</taxon>
        <taxon>Lophotrochozoa</taxon>
        <taxon>Mollusca</taxon>
        <taxon>Bivalvia</taxon>
        <taxon>Autobranchia</taxon>
        <taxon>Heteroconchia</taxon>
        <taxon>Palaeoheterodonta</taxon>
        <taxon>Unionida</taxon>
        <taxon>Unionoidea</taxon>
        <taxon>Unionidae</taxon>
        <taxon>Ambleminae</taxon>
        <taxon>Lampsilini</taxon>
        <taxon>Potamilus</taxon>
    </lineage>
</organism>
<dbReference type="Proteomes" id="UP001195483">
    <property type="component" value="Unassembled WGS sequence"/>
</dbReference>
<comment type="caution">
    <text evidence="4">The sequence shown here is derived from an EMBL/GenBank/DDBJ whole genome shotgun (WGS) entry which is preliminary data.</text>
</comment>
<dbReference type="Pfam" id="PF00620">
    <property type="entry name" value="RhoGAP"/>
    <property type="match status" value="1"/>
</dbReference>
<dbReference type="SUPFAM" id="SSF48350">
    <property type="entry name" value="GTPase activation domain, GAP"/>
    <property type="match status" value="1"/>
</dbReference>
<feature type="compositionally biased region" description="Basic and acidic residues" evidence="2">
    <location>
        <begin position="849"/>
        <end position="869"/>
    </location>
</feature>
<dbReference type="InterPro" id="IPR000198">
    <property type="entry name" value="RhoGAP_dom"/>
</dbReference>
<evidence type="ECO:0000313" key="4">
    <source>
        <dbReference type="EMBL" id="KAK3578001.1"/>
    </source>
</evidence>
<dbReference type="Pfam" id="PF26116">
    <property type="entry name" value="FAM13A"/>
    <property type="match status" value="1"/>
</dbReference>
<name>A0AAE0RR44_9BIVA</name>
<dbReference type="PANTHER" id="PTHR15904">
    <property type="entry name" value="FAM13"/>
    <property type="match status" value="1"/>
</dbReference>
<dbReference type="GO" id="GO:0007165">
    <property type="term" value="P:signal transduction"/>
    <property type="evidence" value="ECO:0007669"/>
    <property type="project" value="InterPro"/>
</dbReference>
<feature type="compositionally biased region" description="Low complexity" evidence="2">
    <location>
        <begin position="310"/>
        <end position="324"/>
    </location>
</feature>
<evidence type="ECO:0000259" key="3">
    <source>
        <dbReference type="PROSITE" id="PS50238"/>
    </source>
</evidence>
<reference evidence="4" key="1">
    <citation type="journal article" date="2021" name="Genome Biol. Evol.">
        <title>A High-Quality Reference Genome for a Parasitic Bivalve with Doubly Uniparental Inheritance (Bivalvia: Unionida).</title>
        <authorList>
            <person name="Smith C.H."/>
        </authorList>
    </citation>
    <scope>NUCLEOTIDE SEQUENCE</scope>
    <source>
        <strain evidence="4">CHS0354</strain>
    </source>
</reference>
<protein>
    <recommendedName>
        <fullName evidence="3">Rho-GAP domain-containing protein</fullName>
    </recommendedName>
</protein>
<dbReference type="InterPro" id="IPR059029">
    <property type="entry name" value="FAM13A_dom"/>
</dbReference>
<keyword evidence="5" id="KW-1185">Reference proteome</keyword>
<comment type="similarity">
    <text evidence="1">Belongs to the FAM13 family.</text>
</comment>
<dbReference type="Gene3D" id="1.10.555.10">
    <property type="entry name" value="Rho GTPase activation protein"/>
    <property type="match status" value="1"/>
</dbReference>
<feature type="region of interest" description="Disordered" evidence="2">
    <location>
        <begin position="843"/>
        <end position="869"/>
    </location>
</feature>
<dbReference type="InterPro" id="IPR039102">
    <property type="entry name" value="FAM13"/>
</dbReference>
<reference evidence="4" key="3">
    <citation type="submission" date="2023-05" db="EMBL/GenBank/DDBJ databases">
        <authorList>
            <person name="Smith C.H."/>
        </authorList>
    </citation>
    <scope>NUCLEOTIDE SEQUENCE</scope>
    <source>
        <strain evidence="4">CHS0354</strain>
        <tissue evidence="4">Mantle</tissue>
    </source>
</reference>
<feature type="region of interest" description="Disordered" evidence="2">
    <location>
        <begin position="280"/>
        <end position="333"/>
    </location>
</feature>
<feature type="compositionally biased region" description="Polar residues" evidence="2">
    <location>
        <begin position="589"/>
        <end position="604"/>
    </location>
</feature>
<dbReference type="EMBL" id="JAEAOA010002188">
    <property type="protein sequence ID" value="KAK3578001.1"/>
    <property type="molecule type" value="Genomic_DNA"/>
</dbReference>
<evidence type="ECO:0000313" key="5">
    <source>
        <dbReference type="Proteomes" id="UP001195483"/>
    </source>
</evidence>
<dbReference type="AlphaFoldDB" id="A0AAE0RR44"/>
<evidence type="ECO:0000256" key="2">
    <source>
        <dbReference type="SAM" id="MobiDB-lite"/>
    </source>
</evidence>
<evidence type="ECO:0000256" key="1">
    <source>
        <dbReference type="ARBA" id="ARBA00007549"/>
    </source>
</evidence>
<reference evidence="4" key="2">
    <citation type="journal article" date="2021" name="Genome Biol. Evol.">
        <title>Developing a high-quality reference genome for a parasitic bivalve with doubly uniparental inheritance (Bivalvia: Unionida).</title>
        <authorList>
            <person name="Smith C.H."/>
        </authorList>
    </citation>
    <scope>NUCLEOTIDE SEQUENCE</scope>
    <source>
        <strain evidence="4">CHS0354</strain>
        <tissue evidence="4">Mantle</tissue>
    </source>
</reference>
<feature type="compositionally biased region" description="Acidic residues" evidence="2">
    <location>
        <begin position="530"/>
        <end position="540"/>
    </location>
</feature>
<feature type="region of interest" description="Disordered" evidence="2">
    <location>
        <begin position="392"/>
        <end position="607"/>
    </location>
</feature>